<reference evidence="10 11" key="1">
    <citation type="submission" date="2017-01" db="EMBL/GenBank/DDBJ databases">
        <title>The cable genome- insights into the physiology and evolution of filamentous bacteria capable of sulfide oxidation via long distance electron transfer.</title>
        <authorList>
            <person name="Schreiber L."/>
            <person name="Bjerg J.T."/>
            <person name="Boggild A."/>
            <person name="Van De Vossenberg J."/>
            <person name="Meysman F."/>
            <person name="Nielsen L.P."/>
            <person name="Schramm A."/>
            <person name="Kjeldsen K.U."/>
        </authorList>
    </citation>
    <scope>NUCLEOTIDE SEQUENCE [LARGE SCALE GENOMIC DNA]</scope>
    <source>
        <strain evidence="10">A5</strain>
    </source>
</reference>
<evidence type="ECO:0000313" key="11">
    <source>
        <dbReference type="Proteomes" id="UP000288892"/>
    </source>
</evidence>
<dbReference type="Pfam" id="PF20473">
    <property type="entry name" value="MmeI_Mtase"/>
    <property type="match status" value="1"/>
</dbReference>
<dbReference type="Pfam" id="PF20467">
    <property type="entry name" value="MmeI_C"/>
    <property type="match status" value="1"/>
</dbReference>
<dbReference type="SUPFAM" id="SSF53335">
    <property type="entry name" value="S-adenosyl-L-methionine-dependent methyltransferases"/>
    <property type="match status" value="1"/>
</dbReference>
<keyword evidence="2 10" id="KW-0489">Methyltransferase</keyword>
<keyword evidence="11" id="KW-1185">Reference proteome</keyword>
<dbReference type="Gene3D" id="3.40.50.150">
    <property type="entry name" value="Vaccinia Virus protein VP39"/>
    <property type="match status" value="1"/>
</dbReference>
<feature type="domain" description="MmeI-like C-terminal" evidence="8">
    <location>
        <begin position="823"/>
        <end position="901"/>
    </location>
</feature>
<evidence type="ECO:0000259" key="8">
    <source>
        <dbReference type="Pfam" id="PF20467"/>
    </source>
</evidence>
<feature type="domain" description="MmeI-like DNA-methyltransferase" evidence="9">
    <location>
        <begin position="336"/>
        <end position="595"/>
    </location>
</feature>
<keyword evidence="3" id="KW-0808">Transferase</keyword>
<gene>
    <name evidence="10" type="ORF">VU01_11032</name>
</gene>
<evidence type="ECO:0000259" key="7">
    <source>
        <dbReference type="Pfam" id="PF20466"/>
    </source>
</evidence>
<evidence type="ECO:0000259" key="5">
    <source>
        <dbReference type="Pfam" id="PF20464"/>
    </source>
</evidence>
<dbReference type="PANTHER" id="PTHR33841">
    <property type="entry name" value="DNA METHYLTRANSFERASE YEEA-RELATED"/>
    <property type="match status" value="1"/>
</dbReference>
<evidence type="ECO:0000256" key="3">
    <source>
        <dbReference type="ARBA" id="ARBA00022679"/>
    </source>
</evidence>
<dbReference type="InterPro" id="IPR050953">
    <property type="entry name" value="N4_N6_ade-DNA_methylase"/>
</dbReference>
<feature type="domain" description="MmeI-like N-terminal" evidence="5">
    <location>
        <begin position="11"/>
        <end position="175"/>
    </location>
</feature>
<dbReference type="EC" id="2.1.1.72" evidence="1"/>
<dbReference type="GO" id="GO:0032259">
    <property type="term" value="P:methylation"/>
    <property type="evidence" value="ECO:0007669"/>
    <property type="project" value="UniProtKB-KW"/>
</dbReference>
<dbReference type="Pfam" id="PF20466">
    <property type="entry name" value="MmeI_TRD"/>
    <property type="match status" value="1"/>
</dbReference>
<comment type="caution">
    <text evidence="10">The sequence shown here is derived from an EMBL/GenBank/DDBJ whole genome shotgun (WGS) entry which is preliminary data.</text>
</comment>
<dbReference type="InterPro" id="IPR029063">
    <property type="entry name" value="SAM-dependent_MTases_sf"/>
</dbReference>
<evidence type="ECO:0000256" key="2">
    <source>
        <dbReference type="ARBA" id="ARBA00022603"/>
    </source>
</evidence>
<dbReference type="InterPro" id="IPR046818">
    <property type="entry name" value="MmeI_C"/>
</dbReference>
<dbReference type="InterPro" id="IPR046819">
    <property type="entry name" value="MmeI_hel"/>
</dbReference>
<evidence type="ECO:0000256" key="1">
    <source>
        <dbReference type="ARBA" id="ARBA00011900"/>
    </source>
</evidence>
<dbReference type="GO" id="GO:0009007">
    <property type="term" value="F:site-specific DNA-methyltransferase (adenine-specific) activity"/>
    <property type="evidence" value="ECO:0007669"/>
    <property type="project" value="UniProtKB-EC"/>
</dbReference>
<dbReference type="Pfam" id="PF20465">
    <property type="entry name" value="MmeI_hel"/>
    <property type="match status" value="1"/>
</dbReference>
<feature type="domain" description="MmeI-like target recognition" evidence="7">
    <location>
        <begin position="618"/>
        <end position="819"/>
    </location>
</feature>
<comment type="catalytic activity">
    <reaction evidence="4">
        <text>a 2'-deoxyadenosine in DNA + S-adenosyl-L-methionine = an N(6)-methyl-2'-deoxyadenosine in DNA + S-adenosyl-L-homocysteine + H(+)</text>
        <dbReference type="Rhea" id="RHEA:15197"/>
        <dbReference type="Rhea" id="RHEA-COMP:12418"/>
        <dbReference type="Rhea" id="RHEA-COMP:12419"/>
        <dbReference type="ChEBI" id="CHEBI:15378"/>
        <dbReference type="ChEBI" id="CHEBI:57856"/>
        <dbReference type="ChEBI" id="CHEBI:59789"/>
        <dbReference type="ChEBI" id="CHEBI:90615"/>
        <dbReference type="ChEBI" id="CHEBI:90616"/>
        <dbReference type="EC" id="2.1.1.72"/>
    </reaction>
</comment>
<evidence type="ECO:0000259" key="9">
    <source>
        <dbReference type="Pfam" id="PF20473"/>
    </source>
</evidence>
<organism evidence="10 11">
    <name type="scientific">Candidatus Electrothrix marina</name>
    <dbReference type="NCBI Taxonomy" id="1859130"/>
    <lineage>
        <taxon>Bacteria</taxon>
        <taxon>Pseudomonadati</taxon>
        <taxon>Thermodesulfobacteriota</taxon>
        <taxon>Desulfobulbia</taxon>
        <taxon>Desulfobulbales</taxon>
        <taxon>Desulfobulbaceae</taxon>
        <taxon>Candidatus Electrothrix</taxon>
    </lineage>
</organism>
<dbReference type="InterPro" id="IPR046817">
    <property type="entry name" value="MmeI_N"/>
</dbReference>
<feature type="domain" description="MmeI-like helicase spacer" evidence="6">
    <location>
        <begin position="181"/>
        <end position="259"/>
    </location>
</feature>
<dbReference type="Pfam" id="PF20464">
    <property type="entry name" value="MmeI_N"/>
    <property type="match status" value="1"/>
</dbReference>
<name>A0A444JEX8_9BACT</name>
<dbReference type="InterPro" id="IPR046816">
    <property type="entry name" value="MmeI_Mtase"/>
</dbReference>
<sequence>MPLSWNEIRNRAFAFAAEWKDETSEHAEAKSFWDDFFNVFGISRRRVASFEQHVKKGDGKAGFIDLLWKGTLLIEHKSKGKDLDRAHHQATDYFSGLTDKELPKFILVSDFERFRLYDYDRGGEIVAEFQLADLPANIKHFAFMAGYTATEVRPEDPVNIKAAEKMGRLHDELKAIGYAGHDLERYLVRLLFCLFAEDTGIFEKNLLRDLIQIHTAEDGSDLADRLNHLFQVLNTPHEQRLATLPEHLAAFEYINGDLFAESLPVAGFNADMRNMLLDACELDWAGISPAIFGSLFQSVMDAEERRNLGAHYTSEANILKLINPLFLEDLQGEFARVKKSKKKLTEFHAKLSRLTFLDPACGCGNFLVITYRELRLLELEVLKVLYPGGQGVVDVGMLIRVNVDQFYGIEYEEFPAQIAQVAMWLVDHQINLKVSEAFGMYFARIPLQSSANIVHGNALEIPWESVVEQERLSYILGNPPFIGSKYQQPEQRAEIAAISGKIKGCGILDYVTGWYFLAAQYIQGTQIECAFVSTNSIAQGEQVGVLWKKLAVENISINFAHRTFQWNSEARGKAAVHCVIIGFAAFSRKEKRIYEYDDIRSEPHEIKAANINAYLVDGPLVVLENQRNPLCDAPKVGIGNQPIDGGHYLFTPEEKAAFLAIEPKAAPFFRQWIGAREFLNGIERWCLWLGDCSPAELKQMPACIERIKKVQALRMESKRKSTLKLATTPTRFCVENMPAGNYLLIPGVSSERRKYIPFGFISPEIMASNLVNISQSAEPYHFGILSSTMHMAWMRYTAGRLKSDYRYSIGLVYNNFPWPINATDKQKAKVEQAAQAVLAARAQFPDSTLADLYDPLTMPAQLTKAHAALDKAVDTCYRSQPFTNELNRMQFLFALYEELTAENEGLIKVT</sequence>
<proteinExistence type="predicted"/>
<dbReference type="InterPro" id="IPR046820">
    <property type="entry name" value="MmeI_TRD"/>
</dbReference>
<evidence type="ECO:0000259" key="6">
    <source>
        <dbReference type="Pfam" id="PF20465"/>
    </source>
</evidence>
<dbReference type="Proteomes" id="UP000288892">
    <property type="component" value="Unassembled WGS sequence"/>
</dbReference>
<dbReference type="AlphaFoldDB" id="A0A444JEX8"/>
<evidence type="ECO:0000256" key="4">
    <source>
        <dbReference type="ARBA" id="ARBA00047942"/>
    </source>
</evidence>
<dbReference type="PANTHER" id="PTHR33841:SF1">
    <property type="entry name" value="DNA METHYLTRANSFERASE A"/>
    <property type="match status" value="1"/>
</dbReference>
<protein>
    <recommendedName>
        <fullName evidence="1">site-specific DNA-methyltransferase (adenine-specific)</fullName>
        <ecNumber evidence="1">2.1.1.72</ecNumber>
    </recommendedName>
</protein>
<dbReference type="EMBL" id="MTKS01000103">
    <property type="protein sequence ID" value="RWX51650.1"/>
    <property type="molecule type" value="Genomic_DNA"/>
</dbReference>
<accession>A0A444JEX8</accession>
<evidence type="ECO:0000313" key="10">
    <source>
        <dbReference type="EMBL" id="RWX51650.1"/>
    </source>
</evidence>